<dbReference type="HOGENOM" id="CLU_980074_0_0_1"/>
<comment type="caution">
    <text evidence="2">The sequence shown here is derived from an EMBL/GenBank/DDBJ whole genome shotgun (WGS) entry which is preliminary data.</text>
</comment>
<gene>
    <name evidence="2" type="ORF">A1O5_04241</name>
</gene>
<dbReference type="eggNOG" id="ENOG502R9JB">
    <property type="taxonomic scope" value="Eukaryota"/>
</dbReference>
<sequence length="284" mass="31630">MTSSRPQSPRSPEASINPAPQPLPVRPRSHRRYSIIFSGPGAPENAATPQNRATGASASSRPASAERTPLPDPETAYAHTYYYTFCAHTSPPMSRPLNVQPTLARYRRGLLAYPPFHLRAYNPDQGTPSPTLYVLEGSCSDCDITMRRQAESKVLDRYTHELENLSIQLSLLRKDIAIETCNMSFPDKTDDAITTFLFPSTLELEPEATQAIFEMEDRLDQFGEDTLRGGVQLQLAFIAKTIFGDEVEQGLPTHEILSPRRIQRAQQPVLAFFPMTEVPEGPAQ</sequence>
<evidence type="ECO:0000313" key="2">
    <source>
        <dbReference type="EMBL" id="EXJ73092.1"/>
    </source>
</evidence>
<dbReference type="RefSeq" id="XP_007743039.1">
    <property type="nucleotide sequence ID" value="XM_007744849.1"/>
</dbReference>
<dbReference type="AlphaFoldDB" id="W9WXZ6"/>
<dbReference type="GeneID" id="19188966"/>
<feature type="compositionally biased region" description="Low complexity" evidence="1">
    <location>
        <begin position="56"/>
        <end position="65"/>
    </location>
</feature>
<organism evidence="2 3">
    <name type="scientific">Cladophialophora psammophila CBS 110553</name>
    <dbReference type="NCBI Taxonomy" id="1182543"/>
    <lineage>
        <taxon>Eukaryota</taxon>
        <taxon>Fungi</taxon>
        <taxon>Dikarya</taxon>
        <taxon>Ascomycota</taxon>
        <taxon>Pezizomycotina</taxon>
        <taxon>Eurotiomycetes</taxon>
        <taxon>Chaetothyriomycetidae</taxon>
        <taxon>Chaetothyriales</taxon>
        <taxon>Herpotrichiellaceae</taxon>
        <taxon>Cladophialophora</taxon>
    </lineage>
</organism>
<evidence type="ECO:0000256" key="1">
    <source>
        <dbReference type="SAM" id="MobiDB-lite"/>
    </source>
</evidence>
<evidence type="ECO:0000313" key="3">
    <source>
        <dbReference type="Proteomes" id="UP000019471"/>
    </source>
</evidence>
<feature type="region of interest" description="Disordered" evidence="1">
    <location>
        <begin position="1"/>
        <end position="72"/>
    </location>
</feature>
<protein>
    <submittedName>
        <fullName evidence="2">Uncharacterized protein</fullName>
    </submittedName>
</protein>
<feature type="compositionally biased region" description="Polar residues" evidence="1">
    <location>
        <begin position="1"/>
        <end position="10"/>
    </location>
</feature>
<keyword evidence="3" id="KW-1185">Reference proteome</keyword>
<name>W9WXZ6_9EURO</name>
<reference evidence="2 3" key="1">
    <citation type="submission" date="2013-03" db="EMBL/GenBank/DDBJ databases">
        <title>The Genome Sequence of Cladophialophora psammophila CBS 110553.</title>
        <authorList>
            <consortium name="The Broad Institute Genomics Platform"/>
            <person name="Cuomo C."/>
            <person name="de Hoog S."/>
            <person name="Gorbushina A."/>
            <person name="Walker B."/>
            <person name="Young S.K."/>
            <person name="Zeng Q."/>
            <person name="Gargeya S."/>
            <person name="Fitzgerald M."/>
            <person name="Haas B."/>
            <person name="Abouelleil A."/>
            <person name="Allen A.W."/>
            <person name="Alvarado L."/>
            <person name="Arachchi H.M."/>
            <person name="Berlin A.M."/>
            <person name="Chapman S.B."/>
            <person name="Gainer-Dewar J."/>
            <person name="Goldberg J."/>
            <person name="Griggs A."/>
            <person name="Gujja S."/>
            <person name="Hansen M."/>
            <person name="Howarth C."/>
            <person name="Imamovic A."/>
            <person name="Ireland A."/>
            <person name="Larimer J."/>
            <person name="McCowan C."/>
            <person name="Murphy C."/>
            <person name="Pearson M."/>
            <person name="Poon T.W."/>
            <person name="Priest M."/>
            <person name="Roberts A."/>
            <person name="Saif S."/>
            <person name="Shea T."/>
            <person name="Sisk P."/>
            <person name="Sykes S."/>
            <person name="Wortman J."/>
            <person name="Nusbaum C."/>
            <person name="Birren B."/>
        </authorList>
    </citation>
    <scope>NUCLEOTIDE SEQUENCE [LARGE SCALE GENOMIC DNA]</scope>
    <source>
        <strain evidence="2 3">CBS 110553</strain>
    </source>
</reference>
<dbReference type="EMBL" id="AMGX01000005">
    <property type="protein sequence ID" value="EXJ73092.1"/>
    <property type="molecule type" value="Genomic_DNA"/>
</dbReference>
<proteinExistence type="predicted"/>
<dbReference type="Proteomes" id="UP000019471">
    <property type="component" value="Unassembled WGS sequence"/>
</dbReference>
<accession>W9WXZ6</accession>
<dbReference type="OrthoDB" id="4120541at2759"/>